<organism evidence="2 3">
    <name type="scientific">Saccharopolyspora shandongensis</name>
    <dbReference type="NCBI Taxonomy" id="418495"/>
    <lineage>
        <taxon>Bacteria</taxon>
        <taxon>Bacillati</taxon>
        <taxon>Actinomycetota</taxon>
        <taxon>Actinomycetes</taxon>
        <taxon>Pseudonocardiales</taxon>
        <taxon>Pseudonocardiaceae</taxon>
        <taxon>Saccharopolyspora</taxon>
    </lineage>
</organism>
<sequence>MLEWLVEWYDGVELWLVQLVYPLQVTLVLAVLLPLCWVLARVIDRGIDRLGAKLTRVRDAEPPVGRRDGETGRKGTAA</sequence>
<dbReference type="Proteomes" id="UP000199529">
    <property type="component" value="Unassembled WGS sequence"/>
</dbReference>
<name>A0A1H3MGP1_9PSEU</name>
<keyword evidence="1" id="KW-1133">Transmembrane helix</keyword>
<accession>A0A1H3MGP1</accession>
<feature type="transmembrane region" description="Helical" evidence="1">
    <location>
        <begin position="20"/>
        <end position="40"/>
    </location>
</feature>
<dbReference type="AlphaFoldDB" id="A0A1H3MGP1"/>
<protein>
    <submittedName>
        <fullName evidence="2">Uncharacterized protein</fullName>
    </submittedName>
</protein>
<gene>
    <name evidence="2" type="ORF">SAMN05216215_103449</name>
</gene>
<dbReference type="STRING" id="418495.SAMN05216215_103449"/>
<dbReference type="EMBL" id="FNOK01000034">
    <property type="protein sequence ID" value="SDY75821.1"/>
    <property type="molecule type" value="Genomic_DNA"/>
</dbReference>
<keyword evidence="1" id="KW-0472">Membrane</keyword>
<keyword evidence="1" id="KW-0812">Transmembrane</keyword>
<evidence type="ECO:0000256" key="1">
    <source>
        <dbReference type="SAM" id="Phobius"/>
    </source>
</evidence>
<proteinExistence type="predicted"/>
<evidence type="ECO:0000313" key="2">
    <source>
        <dbReference type="EMBL" id="SDY75821.1"/>
    </source>
</evidence>
<dbReference type="RefSeq" id="WP_093271677.1">
    <property type="nucleotide sequence ID" value="NZ_FNOK01000034.1"/>
</dbReference>
<reference evidence="3" key="1">
    <citation type="submission" date="2016-10" db="EMBL/GenBank/DDBJ databases">
        <authorList>
            <person name="Varghese N."/>
            <person name="Submissions S."/>
        </authorList>
    </citation>
    <scope>NUCLEOTIDE SEQUENCE [LARGE SCALE GENOMIC DNA]</scope>
    <source>
        <strain evidence="3">CGMCC 4.3530</strain>
    </source>
</reference>
<dbReference type="OrthoDB" id="4559844at2"/>
<evidence type="ECO:0000313" key="3">
    <source>
        <dbReference type="Proteomes" id="UP000199529"/>
    </source>
</evidence>
<keyword evidence="3" id="KW-1185">Reference proteome</keyword>